<name>A0A134BGA4_9PORP</name>
<reference evidence="3" key="1">
    <citation type="submission" date="2016-01" db="EMBL/GenBank/DDBJ databases">
        <authorList>
            <person name="Mitreva M."/>
            <person name="Pepin K.H."/>
            <person name="Mihindukulasuriya K.A."/>
            <person name="Fulton R."/>
            <person name="Fronick C."/>
            <person name="O'Laughlin M."/>
            <person name="Miner T."/>
            <person name="Herter B."/>
            <person name="Rosa B.A."/>
            <person name="Cordes M."/>
            <person name="Tomlinson C."/>
            <person name="Wollam A."/>
            <person name="Palsikar V.B."/>
            <person name="Mardis E.R."/>
            <person name="Wilson R.K."/>
        </authorList>
    </citation>
    <scope>NUCLEOTIDE SEQUENCE [LARGE SCALE GENOMIC DNA]</scope>
    <source>
        <strain evidence="3">KA00683</strain>
    </source>
</reference>
<evidence type="ECO:0000313" key="2">
    <source>
        <dbReference type="EMBL" id="KXB78974.1"/>
    </source>
</evidence>
<dbReference type="Pfam" id="PF10825">
    <property type="entry name" value="DUF2752"/>
    <property type="match status" value="1"/>
</dbReference>
<protein>
    <recommendedName>
        <fullName evidence="4">DUF2752 domain-containing protein</fullName>
    </recommendedName>
</protein>
<dbReference type="STRING" id="322095.HMPREF3185_00031"/>
<sequence>MNHTPLPPTQPHRSPLKRPRYLLIGLLLLGVAVGLYAFLDPATYPFPRCIIRSATGYRCPGCGLQRAAHALLHGHLTEAFAYNRALLFTIPLLLLYGYAELFPQRAPRLRRILQHPLTLGLLVIAVIGWWIARNLFGW</sequence>
<feature type="transmembrane region" description="Helical" evidence="1">
    <location>
        <begin position="21"/>
        <end position="39"/>
    </location>
</feature>
<dbReference type="InterPro" id="IPR021215">
    <property type="entry name" value="DUF2752"/>
</dbReference>
<keyword evidence="1" id="KW-1133">Transmembrane helix</keyword>
<dbReference type="PATRIC" id="fig|322095.3.peg.30"/>
<gene>
    <name evidence="2" type="ORF">HMPREF3185_00031</name>
</gene>
<organism evidence="2 3">
    <name type="scientific">Porphyromonas somerae</name>
    <dbReference type="NCBI Taxonomy" id="322095"/>
    <lineage>
        <taxon>Bacteria</taxon>
        <taxon>Pseudomonadati</taxon>
        <taxon>Bacteroidota</taxon>
        <taxon>Bacteroidia</taxon>
        <taxon>Bacteroidales</taxon>
        <taxon>Porphyromonadaceae</taxon>
        <taxon>Porphyromonas</taxon>
    </lineage>
</organism>
<keyword evidence="1" id="KW-0812">Transmembrane</keyword>
<dbReference type="OrthoDB" id="9815897at2"/>
<dbReference type="EMBL" id="LSDK01000004">
    <property type="protein sequence ID" value="KXB78974.1"/>
    <property type="molecule type" value="Genomic_DNA"/>
</dbReference>
<evidence type="ECO:0000256" key="1">
    <source>
        <dbReference type="SAM" id="Phobius"/>
    </source>
</evidence>
<keyword evidence="3" id="KW-1185">Reference proteome</keyword>
<dbReference type="RefSeq" id="WP_060934695.1">
    <property type="nucleotide sequence ID" value="NZ_KQ960409.1"/>
</dbReference>
<feature type="transmembrane region" description="Helical" evidence="1">
    <location>
        <begin position="113"/>
        <end position="132"/>
    </location>
</feature>
<keyword evidence="1" id="KW-0472">Membrane</keyword>
<dbReference type="Proteomes" id="UP000070224">
    <property type="component" value="Unassembled WGS sequence"/>
</dbReference>
<accession>A0A134BGA4</accession>
<evidence type="ECO:0000313" key="3">
    <source>
        <dbReference type="Proteomes" id="UP000070224"/>
    </source>
</evidence>
<proteinExistence type="predicted"/>
<dbReference type="AlphaFoldDB" id="A0A134BGA4"/>
<evidence type="ECO:0008006" key="4">
    <source>
        <dbReference type="Google" id="ProtNLM"/>
    </source>
</evidence>
<comment type="caution">
    <text evidence="2">The sequence shown here is derived from an EMBL/GenBank/DDBJ whole genome shotgun (WGS) entry which is preliminary data.</text>
</comment>
<feature type="transmembrane region" description="Helical" evidence="1">
    <location>
        <begin position="81"/>
        <end position="101"/>
    </location>
</feature>